<name>A0A645C6Q7_9ZZZZ</name>
<dbReference type="Pfam" id="PF02872">
    <property type="entry name" value="5_nucleotid_C"/>
    <property type="match status" value="1"/>
</dbReference>
<dbReference type="InterPro" id="IPR036907">
    <property type="entry name" value="5'-Nucleotdase_C_sf"/>
</dbReference>
<dbReference type="SUPFAM" id="SSF55816">
    <property type="entry name" value="5'-nucleotidase (syn. UDP-sugar hydrolase), C-terminal domain"/>
    <property type="match status" value="1"/>
</dbReference>
<dbReference type="EMBL" id="VSSQ01022987">
    <property type="protein sequence ID" value="MPM69634.1"/>
    <property type="molecule type" value="Genomic_DNA"/>
</dbReference>
<evidence type="ECO:0000259" key="1">
    <source>
        <dbReference type="PROSITE" id="PS51782"/>
    </source>
</evidence>
<dbReference type="PROSITE" id="PS51782">
    <property type="entry name" value="LYSM"/>
    <property type="match status" value="1"/>
</dbReference>
<evidence type="ECO:0000313" key="2">
    <source>
        <dbReference type="EMBL" id="MPM69634.1"/>
    </source>
</evidence>
<dbReference type="SUPFAM" id="SSF54106">
    <property type="entry name" value="LysM domain"/>
    <property type="match status" value="1"/>
</dbReference>
<dbReference type="Pfam" id="PF01476">
    <property type="entry name" value="LysM"/>
    <property type="match status" value="1"/>
</dbReference>
<gene>
    <name evidence="2" type="ORF">SDC9_116582</name>
</gene>
<comment type="caution">
    <text evidence="2">The sequence shown here is derived from an EMBL/GenBank/DDBJ whole genome shotgun (WGS) entry which is preliminary data.</text>
</comment>
<organism evidence="2">
    <name type="scientific">bioreactor metagenome</name>
    <dbReference type="NCBI Taxonomy" id="1076179"/>
    <lineage>
        <taxon>unclassified sequences</taxon>
        <taxon>metagenomes</taxon>
        <taxon>ecological metagenomes</taxon>
    </lineage>
</organism>
<reference evidence="2" key="1">
    <citation type="submission" date="2019-08" db="EMBL/GenBank/DDBJ databases">
        <authorList>
            <person name="Kucharzyk K."/>
            <person name="Murdoch R.W."/>
            <person name="Higgins S."/>
            <person name="Loffler F."/>
        </authorList>
    </citation>
    <scope>NUCLEOTIDE SEQUENCE</scope>
</reference>
<dbReference type="PANTHER" id="PTHR34700:SF4">
    <property type="entry name" value="PHAGE-LIKE ELEMENT PBSX PROTEIN XKDP"/>
    <property type="match status" value="1"/>
</dbReference>
<proteinExistence type="predicted"/>
<dbReference type="SMART" id="SM00257">
    <property type="entry name" value="LysM"/>
    <property type="match status" value="1"/>
</dbReference>
<accession>A0A645C6Q7</accession>
<dbReference type="Gene3D" id="3.10.350.10">
    <property type="entry name" value="LysM domain"/>
    <property type="match status" value="1"/>
</dbReference>
<dbReference type="CDD" id="cd00118">
    <property type="entry name" value="LysM"/>
    <property type="match status" value="1"/>
</dbReference>
<protein>
    <recommendedName>
        <fullName evidence="1">LysM domain-containing protein</fullName>
    </recommendedName>
</protein>
<dbReference type="GO" id="GO:0009166">
    <property type="term" value="P:nucleotide catabolic process"/>
    <property type="evidence" value="ECO:0007669"/>
    <property type="project" value="InterPro"/>
</dbReference>
<dbReference type="InterPro" id="IPR018392">
    <property type="entry name" value="LysM"/>
</dbReference>
<feature type="domain" description="LysM" evidence="1">
    <location>
        <begin position="163"/>
        <end position="212"/>
    </location>
</feature>
<dbReference type="GO" id="GO:0016787">
    <property type="term" value="F:hydrolase activity"/>
    <property type="evidence" value="ECO:0007669"/>
    <property type="project" value="InterPro"/>
</dbReference>
<dbReference type="AlphaFoldDB" id="A0A645C6Q7"/>
<sequence>MSYEINISKPVGSRIQNVTYQGKPLADDQTLVLALNNYRYGGLVTAGLLNESDVVYEGGAVRDMITEYVAGLKTPLMPQCDNNWKITGVDLGDPQKELIYEKVRSGELTVPTSEDGRTPNVASLNGPALRAAGKLPAIAGEKPVTPAPQPEPVNPSGPVDADQSYTVKAGDCLWSLAQKFYGKGTKWVVIYQRNIATVKNPNELQIGQILSIPAA</sequence>
<dbReference type="PANTHER" id="PTHR34700">
    <property type="entry name" value="POTASSIUM BINDING PROTEIN KBP"/>
    <property type="match status" value="1"/>
</dbReference>
<dbReference type="InterPro" id="IPR008334">
    <property type="entry name" value="5'-Nucleotdase_C"/>
</dbReference>
<dbReference type="Gene3D" id="3.90.780.10">
    <property type="entry name" value="5'-Nucleotidase, C-terminal domain"/>
    <property type="match status" value="1"/>
</dbReference>
<dbReference type="InterPro" id="IPR036779">
    <property type="entry name" value="LysM_dom_sf"/>
</dbReference>
<dbReference type="InterPro" id="IPR052196">
    <property type="entry name" value="Bact_Kbp"/>
</dbReference>